<dbReference type="Gene3D" id="3.40.50.2300">
    <property type="match status" value="2"/>
</dbReference>
<dbReference type="AlphaFoldDB" id="A0A545TXT8"/>
<feature type="signal peptide" evidence="1">
    <location>
        <begin position="1"/>
        <end position="24"/>
    </location>
</feature>
<protein>
    <recommendedName>
        <fullName evidence="4">ABC transporter substrate-binding protein</fullName>
    </recommendedName>
</protein>
<name>A0A545TXT8_9PROT</name>
<gene>
    <name evidence="2" type="ORF">FKG95_07090</name>
</gene>
<dbReference type="OrthoDB" id="9776955at2"/>
<dbReference type="EMBL" id="VHSH01000002">
    <property type="protein sequence ID" value="TQV81991.1"/>
    <property type="molecule type" value="Genomic_DNA"/>
</dbReference>
<evidence type="ECO:0000313" key="3">
    <source>
        <dbReference type="Proteomes" id="UP000315252"/>
    </source>
</evidence>
<proteinExistence type="predicted"/>
<comment type="caution">
    <text evidence="2">The sequence shown here is derived from an EMBL/GenBank/DDBJ whole genome shotgun (WGS) entry which is preliminary data.</text>
</comment>
<organism evidence="2 3">
    <name type="scientific">Denitrobaculum tricleocarpae</name>
    <dbReference type="NCBI Taxonomy" id="2591009"/>
    <lineage>
        <taxon>Bacteria</taxon>
        <taxon>Pseudomonadati</taxon>
        <taxon>Pseudomonadota</taxon>
        <taxon>Alphaproteobacteria</taxon>
        <taxon>Rhodospirillales</taxon>
        <taxon>Rhodospirillaceae</taxon>
        <taxon>Denitrobaculum</taxon>
    </lineage>
</organism>
<keyword evidence="1" id="KW-0732">Signal</keyword>
<evidence type="ECO:0000256" key="1">
    <source>
        <dbReference type="SAM" id="SignalP"/>
    </source>
</evidence>
<dbReference type="InterPro" id="IPR007487">
    <property type="entry name" value="ABC_transpt-TYRBP-like"/>
</dbReference>
<evidence type="ECO:0000313" key="2">
    <source>
        <dbReference type="EMBL" id="TQV81991.1"/>
    </source>
</evidence>
<dbReference type="PANTHER" id="PTHR35271">
    <property type="entry name" value="ABC TRANSPORTER, SUBSTRATE-BINDING LIPOPROTEIN-RELATED"/>
    <property type="match status" value="1"/>
</dbReference>
<dbReference type="PANTHER" id="PTHR35271:SF1">
    <property type="entry name" value="ABC TRANSPORTER, SUBSTRATE-BINDING LIPOPROTEIN"/>
    <property type="match status" value="1"/>
</dbReference>
<reference evidence="2 3" key="1">
    <citation type="submission" date="2019-06" db="EMBL/GenBank/DDBJ databases">
        <title>Whole genome sequence for Rhodospirillaceae sp. R148.</title>
        <authorList>
            <person name="Wang G."/>
        </authorList>
    </citation>
    <scope>NUCLEOTIDE SEQUENCE [LARGE SCALE GENOMIC DNA]</scope>
    <source>
        <strain evidence="2 3">R148</strain>
    </source>
</reference>
<feature type="chain" id="PRO_5021914060" description="ABC transporter substrate-binding protein" evidence="1">
    <location>
        <begin position="25"/>
        <end position="312"/>
    </location>
</feature>
<dbReference type="Proteomes" id="UP000315252">
    <property type="component" value="Unassembled WGS sequence"/>
</dbReference>
<dbReference type="Pfam" id="PF04392">
    <property type="entry name" value="ABC_sub_bind"/>
    <property type="match status" value="1"/>
</dbReference>
<sequence length="312" mass="32323">MPSKFLKCVFATSLMFSTVSAAHALEIGVAWQGKSGMAKRVFAGFEEQIKAIAPDANLEIRPALGSAAELEAAISEFEGSKKVMVILRSNGAKALGKRPPSIPTFIGGANHPGQLGVIADLSAPEGNITGVTYYIDYETRLESFQAVIPDLKTIHLIVEEGHPSGPVDAEGTMAACATLNLTCTSSAVKGRDAIVADIEKNNGVSLIVLGNQAPLYDQNMDAINAAAGDAPVAAYAAGAVKLGALTALSADDHKLGAMLATKLMEVASSGVSVQEVPVGFDEDPTLVVNMTTLSSLGLELAPELFEGAELIE</sequence>
<accession>A0A545TXT8</accession>
<keyword evidence="3" id="KW-1185">Reference proteome</keyword>
<evidence type="ECO:0008006" key="4">
    <source>
        <dbReference type="Google" id="ProtNLM"/>
    </source>
</evidence>